<dbReference type="SUPFAM" id="SSF53850">
    <property type="entry name" value="Periplasmic binding protein-like II"/>
    <property type="match status" value="1"/>
</dbReference>
<evidence type="ECO:0000313" key="2">
    <source>
        <dbReference type="EMBL" id="KJE21694.1"/>
    </source>
</evidence>
<keyword evidence="2" id="KW-0675">Receptor</keyword>
<evidence type="ECO:0000313" key="3">
    <source>
        <dbReference type="Proteomes" id="UP000032545"/>
    </source>
</evidence>
<feature type="transmembrane region" description="Helical" evidence="1">
    <location>
        <begin position="21"/>
        <end position="39"/>
    </location>
</feature>
<dbReference type="NCBIfam" id="TIGR02122">
    <property type="entry name" value="TRAP_TAXI"/>
    <property type="match status" value="1"/>
</dbReference>
<dbReference type="Pfam" id="PF16868">
    <property type="entry name" value="NMT1_3"/>
    <property type="match status" value="1"/>
</dbReference>
<reference evidence="2 3" key="2">
    <citation type="journal article" date="2016" name="Genome Announc.">
        <title>Permanent Draft Genome Sequences for Two Variants of Frankia sp. Strain CpI1, the First Frankia Strain Isolated from Root Nodules of Comptonia peregrina.</title>
        <authorList>
            <person name="Oshone R."/>
            <person name="Hurst S.G.IV."/>
            <person name="Abebe-Akele F."/>
            <person name="Simpson S."/>
            <person name="Morris K."/>
            <person name="Thomas W.K."/>
            <person name="Tisa L.S."/>
        </authorList>
    </citation>
    <scope>NUCLEOTIDE SEQUENCE [LARGE SCALE GENOMIC DNA]</scope>
    <source>
        <strain evidence="3">CpI1-S</strain>
    </source>
</reference>
<name>A0A0D8BCK4_9ACTN</name>
<dbReference type="EMBL" id="JYFN01000033">
    <property type="protein sequence ID" value="KJE21694.1"/>
    <property type="molecule type" value="Genomic_DNA"/>
</dbReference>
<dbReference type="Gene3D" id="3.40.190.10">
    <property type="entry name" value="Periplasmic binding protein-like II"/>
    <property type="match status" value="2"/>
</dbReference>
<keyword evidence="3" id="KW-1185">Reference proteome</keyword>
<dbReference type="AlphaFoldDB" id="A0A0D8BCK4"/>
<dbReference type="PANTHER" id="PTHR42941:SF1">
    <property type="entry name" value="SLL1037 PROTEIN"/>
    <property type="match status" value="1"/>
</dbReference>
<dbReference type="PATRIC" id="fig|1502723.3.peg.3729"/>
<dbReference type="Proteomes" id="UP000032545">
    <property type="component" value="Unassembled WGS sequence"/>
</dbReference>
<accession>A0A0D8BCK4</accession>
<keyword evidence="1" id="KW-0472">Membrane</keyword>
<keyword evidence="1" id="KW-0812">Transmembrane</keyword>
<organism evidence="2 3">
    <name type="scientific">Frankia torreyi</name>
    <dbReference type="NCBI Taxonomy" id="1856"/>
    <lineage>
        <taxon>Bacteria</taxon>
        <taxon>Bacillati</taxon>
        <taxon>Actinomycetota</taxon>
        <taxon>Actinomycetes</taxon>
        <taxon>Frankiales</taxon>
        <taxon>Frankiaceae</taxon>
        <taxon>Frankia</taxon>
    </lineage>
</organism>
<dbReference type="InterPro" id="IPR011852">
    <property type="entry name" value="TRAP_TAXI"/>
</dbReference>
<protein>
    <submittedName>
        <fullName evidence="2">TRAP transporter solute receptor, TAXI family</fullName>
    </submittedName>
</protein>
<proteinExistence type="predicted"/>
<sequence length="388" mass="41819" precursor="true">MVSTEQPAGHRPERLTRRQRGAAGSVVVLAVAVAAVLAATSARSSAVDSWPPAGHSACRSVQIFTGSVGSPYNQFARVLRARLAAAPEHFDVDVVETAGSTENIYDLESPEPPRCGLAIAQLNTTVDATEGVNQFDPTRGGHPVAGLRTLGPVHRDLLHVIVRDRPLGPDDRRVDQLADLCHRTIAAGRPGSGVRQIGDVLLRVGLPDCHPDLDDSSIDDALRRLSGGTVDAVIWAGGAGTRQIRTAIAAGARLRLLDLSEFRAPITKDWNTFYGNRQHFYAGEVFGAGSLGPTDYAGIRQIQTVTIPNGLIARTDTDPALVRRATAELYRDQGDYEAALWGTNPTHRRIPDALSIYEGPLFCYIPLHPAAAEYYLREFRRVPSCGTT</sequence>
<keyword evidence="1" id="KW-1133">Transmembrane helix</keyword>
<gene>
    <name evidence="2" type="ORF">FF36_04029</name>
</gene>
<reference evidence="3" key="1">
    <citation type="submission" date="2015-02" db="EMBL/GenBank/DDBJ databases">
        <title>Draft Genome of Frankia sp. CpI1-S.</title>
        <authorList>
            <person name="Oshone R.T."/>
            <person name="Ngom M."/>
            <person name="Ghodhbane-Gtari F."/>
            <person name="Gtari M."/>
            <person name="Morris K."/>
            <person name="Thomas K."/>
            <person name="Sen A."/>
            <person name="Tisa L.S."/>
        </authorList>
    </citation>
    <scope>NUCLEOTIDE SEQUENCE [LARGE SCALE GENOMIC DNA]</scope>
    <source>
        <strain evidence="3">CpI1-S</strain>
    </source>
</reference>
<dbReference type="PANTHER" id="PTHR42941">
    <property type="entry name" value="SLL1037 PROTEIN"/>
    <property type="match status" value="1"/>
</dbReference>
<evidence type="ECO:0000256" key="1">
    <source>
        <dbReference type="SAM" id="Phobius"/>
    </source>
</evidence>
<comment type="caution">
    <text evidence="2">The sequence shown here is derived from an EMBL/GenBank/DDBJ whole genome shotgun (WGS) entry which is preliminary data.</text>
</comment>